<dbReference type="PROSITE" id="PS00018">
    <property type="entry name" value="EF_HAND_1"/>
    <property type="match status" value="1"/>
</dbReference>
<comment type="caution">
    <text evidence="3">The sequence shown here is derived from an EMBL/GenBank/DDBJ whole genome shotgun (WGS) entry which is preliminary data.</text>
</comment>
<feature type="region of interest" description="Disordered" evidence="1">
    <location>
        <begin position="251"/>
        <end position="345"/>
    </location>
</feature>
<dbReference type="Gene3D" id="1.25.40.10">
    <property type="entry name" value="Tetratricopeptide repeat domain"/>
    <property type="match status" value="1"/>
</dbReference>
<dbReference type="GO" id="GO:0003743">
    <property type="term" value="F:translation initiation factor activity"/>
    <property type="evidence" value="ECO:0007669"/>
    <property type="project" value="UniProtKB-KW"/>
</dbReference>
<keyword evidence="3" id="KW-0648">Protein biosynthesis</keyword>
<dbReference type="InterPro" id="IPR025697">
    <property type="entry name" value="CLU_dom"/>
</dbReference>
<feature type="region of interest" description="Disordered" evidence="1">
    <location>
        <begin position="74"/>
        <end position="99"/>
    </location>
</feature>
<feature type="region of interest" description="Disordered" evidence="1">
    <location>
        <begin position="649"/>
        <end position="672"/>
    </location>
</feature>
<dbReference type="GeneID" id="94424450"/>
<keyword evidence="4" id="KW-1185">Reference proteome</keyword>
<feature type="compositionally biased region" description="Polar residues" evidence="1">
    <location>
        <begin position="654"/>
        <end position="664"/>
    </location>
</feature>
<sequence>ASREGLVDFWGSSGNVLATKCGAGGKAQVLELAACASSKVTAQLPFIEQEVTKPSRRGELQPLHWVKPKVPVAAKPSGVSRNVRSPPPPKRPSCFSDPRSCELTRKANLLDSLPVPLPMASQPLHKASQKGPALPSRGEIGMCQQLTPNEKALSQAKHPATGRYRCREFQQLVGSDVSETVGGEARGRKQLGKETQSSLLRAVSGGDQSGSERGITRDERSILQRFKSGNSAICRVLAEPKEAVNSVGGLSPLAHTEQRRSEVSLAQATQDSDRPRLQAKATKQHQPRERPESSVSSAAHDSVITRTRVAGGLSAVPHGSAAPGVTHSARGRGKPHDDGVLGHRQRCSREMLDVIRAGRPDRQQLGSPVRAVLPDGKETSVKNNKSDQERYKLRPMRVRPELGGNAAQPSRKGWARLSIDTDEESDHSLRTVSRFRVETDTEGDWDDCQDDTIVRVPEMSSRSLATHLRSPTVSNTSGCEQPNASERSPVSPRHGGRRMCRVKGIVSDSTAAKELQAICQSAADSNREHHQKRRECSGKAGSEESYWYCRENTGENRETGRNTHSVVASSAPKVRGQGTPSLSPGVNTSKNEETEGQGTPRLRSRLTVCTDDEVEENAVSAGLKGHGDNDLSSALFPERSDRVLLRDSRDVTATRPSSYEQNGLSGARADGGSETCLLSRTVEGAQEANGHRSSHVPTEFRGPGSCLLTSDQHTPRLSTVCTEEGDREDAALPERQFEDTRHHGKLNRLSSGAGSHRAAAGSGLEKGMLQPGVAFAQKRALLREKIEEEERKLEARNRRRPRGQGDTENEPALSDVIAGLKAEVKRRTTRWWRAPLESFFSFPLLSSYEFVGSRGTARVFKGELMGPNTVSLLSSNWHDRLQWSVRQTLQGARSAGAKKEWADKEILLCKEIGFFTAAARAAAVVLSFAYPAGNRTSASTDDVLSPDDDSPLSSARKKQARGDRRQASTFQGQGVASCFVEVTPENLPAVWRVYQPKFEDDKLFVFDSLVLTVVRGSRRQKISSRLARKVYANDYKGRQAACNAIYQMKTTSDISPFAADKFLMSDLQRQHLAFSTAGPGATDFSKMDLALPVCALVDYAGERIMVEPLMPIDPDPVSVEEEFLATLRRELPFYVQQCQSRGSEQLALDSVDRVDRVADQQLKFIGKTLNLTGCPFPFGHTDFEYDGLPSVRLWRSRVDQLCVVRNLQELLPPIVFRGKVHPAHRLREIFVRHTFDMPLPSTTTTSWTAGTEKSFSKFVRTSNPGSALDVLELAGEALTQCVREDLVLGVEALNCNFLDSADISHTLHQQGINMRMLGVIYSQIPGLVFRDSVLREMLARAAKHLFFKQLEVLVHKKAYRQMLWGQLLQTTVVALFNIVLADNEETRMFWQEQLLREVAEIFDVDLLGSVSPRTVCLPSLFKAMEFHLGVKFRADVLRKTEGASGQAVTLQLPLTTADLSTFTIPRESGLFPHVAFVRGAVLGAKPESVPRTASGRTANCTTRESAEHDAASVSSTEGSPAWAADWRSAEEAAAAREHSVTGVAALRAIRGFYPRVKVTLPTSLTVIETAVEQAKRFPCRADVSVDARASQMKAGLTVANLLPMVYGTANMASHGLGGAIRAAILGLAYPCHPYCVKAFQLSPVRTAEAAREQMRLERQERQAGQSLKKHSLKAAIKKNQKAEECLVFEGFRISLAVFLTVHVMLANDIVSIAKILTQLAYLLLQHGETKQAAAAADFIHNKLPDVGFVDGDARLIQLQCEAKTGRLYHMVQTYKRLVPELLSLEGPLSLRLMLTELLLTAIAFQQKQFSAVIPHGFKVYHVSALTINPHGSHWTGIAALRLIGKSLMELQRFSEAITVLEDAVRGGQRDRSLPSFVTCMNRYWLAVAFAKVNRLEDAKREASSAFDELEDKLGTNHPATLSTLYLLAETHQTIGCEEIITPPLKMIDGEEALLAESPSGRFGNIGQLMLYRPIRSQDVEVIERAARDKYKAKCREDSLKFYTALFRRLVTEKKYLYVTPEQHQDNKSHQKERLLAAVKQTLIVKLCDLPLLTLRAIAYRFYVLCVSQSGSELLKLLAVLDREGFAAGRGRSNRGSKVSSFAEADDDEGGSLDLDDLFVFHRSTSSYGSHHRPGADVLQASVAAEPNELPSREHGALMMSLLVFARPTPSIETVLQKCISVCKREPGLVPSEWFDKIVERIVQEAGTTEDLIHFISMVRAFFSPIQKRVFVFFLHVEGGKEDMDTSLLESKAAREATYADTLRKLARVRMKNARFLEYDRLQRHPVKREKDEETGDGALPDATSWKGVKIVPEVPLVNSRVRRFLDGLLADYLDYDVAPPKNLDADAFIDDATDLVNASLWNGVTLRNLNSRLSEQLLHQDVMEEERSRSKRAGIMADEDGDDKPAGGVAEPRKAALATRQLLGKGCVSGQRQRRPMGRAAEIALQRFSRAGQLNIMASPLAYGLDQIEGLSRGSRLVRDPVDAGSHNRDLLGGSGDMGRLSSIR</sequence>
<evidence type="ECO:0000313" key="3">
    <source>
        <dbReference type="EMBL" id="PHJ25114.1"/>
    </source>
</evidence>
<feature type="region of interest" description="Disordered" evidence="1">
    <location>
        <begin position="180"/>
        <end position="218"/>
    </location>
</feature>
<organism evidence="3 4">
    <name type="scientific">Cystoisospora suis</name>
    <dbReference type="NCBI Taxonomy" id="483139"/>
    <lineage>
        <taxon>Eukaryota</taxon>
        <taxon>Sar</taxon>
        <taxon>Alveolata</taxon>
        <taxon>Apicomplexa</taxon>
        <taxon>Conoidasida</taxon>
        <taxon>Coccidia</taxon>
        <taxon>Eucoccidiorida</taxon>
        <taxon>Eimeriorina</taxon>
        <taxon>Sarcocystidae</taxon>
        <taxon>Cystoisospora</taxon>
    </lineage>
</organism>
<feature type="region of interest" description="Disordered" evidence="1">
    <location>
        <begin position="790"/>
        <end position="811"/>
    </location>
</feature>
<accession>A0A2C6LE78</accession>
<evidence type="ECO:0000313" key="4">
    <source>
        <dbReference type="Proteomes" id="UP000221165"/>
    </source>
</evidence>
<feature type="region of interest" description="Disordered" evidence="1">
    <location>
        <begin position="686"/>
        <end position="711"/>
    </location>
</feature>
<feature type="domain" description="Clu" evidence="2">
    <location>
        <begin position="851"/>
        <end position="1218"/>
    </location>
</feature>
<dbReference type="EMBL" id="MIGC01000417">
    <property type="protein sequence ID" value="PHJ25114.1"/>
    <property type="molecule type" value="Genomic_DNA"/>
</dbReference>
<proteinExistence type="predicted"/>
<dbReference type="InterPro" id="IPR011990">
    <property type="entry name" value="TPR-like_helical_dom_sf"/>
</dbReference>
<feature type="region of interest" description="Disordered" evidence="1">
    <location>
        <begin position="2088"/>
        <end position="2107"/>
    </location>
</feature>
<protein>
    <submittedName>
        <fullName evidence="3">Translation initiation factor eif3 subunit</fullName>
    </submittedName>
</protein>
<keyword evidence="3" id="KW-0396">Initiation factor</keyword>
<feature type="compositionally biased region" description="Polar residues" evidence="1">
    <location>
        <begin position="1494"/>
        <end position="1503"/>
    </location>
</feature>
<feature type="region of interest" description="Disordered" evidence="1">
    <location>
        <begin position="1488"/>
        <end position="1519"/>
    </location>
</feature>
<dbReference type="InterPro" id="IPR033646">
    <property type="entry name" value="CLU-central"/>
</dbReference>
<feature type="region of interest" description="Disordered" evidence="1">
    <location>
        <begin position="2479"/>
        <end position="2505"/>
    </location>
</feature>
<dbReference type="SUPFAM" id="SSF48452">
    <property type="entry name" value="TPR-like"/>
    <property type="match status" value="1"/>
</dbReference>
<feature type="region of interest" description="Disordered" evidence="1">
    <location>
        <begin position="464"/>
        <end position="498"/>
    </location>
</feature>
<gene>
    <name evidence="3" type="ORF">CSUI_001033</name>
</gene>
<dbReference type="Proteomes" id="UP000221165">
    <property type="component" value="Unassembled WGS sequence"/>
</dbReference>
<feature type="region of interest" description="Disordered" evidence="1">
    <location>
        <begin position="936"/>
        <end position="969"/>
    </location>
</feature>
<feature type="region of interest" description="Disordered" evidence="1">
    <location>
        <begin position="2384"/>
        <end position="2409"/>
    </location>
</feature>
<feature type="region of interest" description="Disordered" evidence="1">
    <location>
        <begin position="554"/>
        <end position="604"/>
    </location>
</feature>
<feature type="compositionally biased region" description="Basic and acidic residues" evidence="1">
    <location>
        <begin position="2479"/>
        <end position="2490"/>
    </location>
</feature>
<reference evidence="3 4" key="1">
    <citation type="journal article" date="2017" name="Int. J. Parasitol.">
        <title>The genome of the protozoan parasite Cystoisospora suis and a reverse vaccinology approach to identify vaccine candidates.</title>
        <authorList>
            <person name="Palmieri N."/>
            <person name="Shrestha A."/>
            <person name="Ruttkowski B."/>
            <person name="Beck T."/>
            <person name="Vogl C."/>
            <person name="Tomley F."/>
            <person name="Blake D.P."/>
            <person name="Joachim A."/>
        </authorList>
    </citation>
    <scope>NUCLEOTIDE SEQUENCE [LARGE SCALE GENOMIC DNA]</scope>
    <source>
        <strain evidence="3 4">Wien I</strain>
    </source>
</reference>
<evidence type="ECO:0000256" key="1">
    <source>
        <dbReference type="SAM" id="MobiDB-lite"/>
    </source>
</evidence>
<feature type="non-terminal residue" evidence="3">
    <location>
        <position position="1"/>
    </location>
</feature>
<dbReference type="VEuPathDB" id="ToxoDB:CSUI_001033"/>
<dbReference type="InterPro" id="IPR018247">
    <property type="entry name" value="EF_Hand_1_Ca_BS"/>
</dbReference>
<feature type="compositionally biased region" description="Polar residues" evidence="1">
    <location>
        <begin position="464"/>
        <end position="488"/>
    </location>
</feature>
<dbReference type="OrthoDB" id="626167at2759"/>
<dbReference type="CDD" id="cd15466">
    <property type="entry name" value="CLU-central"/>
    <property type="match status" value="1"/>
</dbReference>
<dbReference type="PROSITE" id="PS51823">
    <property type="entry name" value="CLU"/>
    <property type="match status" value="1"/>
</dbReference>
<feature type="compositionally biased region" description="Polar residues" evidence="1">
    <location>
        <begin position="578"/>
        <end position="589"/>
    </location>
</feature>
<evidence type="ECO:0000259" key="2">
    <source>
        <dbReference type="PROSITE" id="PS51823"/>
    </source>
</evidence>
<dbReference type="Pfam" id="PF12807">
    <property type="entry name" value="eIF3_p135"/>
    <property type="match status" value="1"/>
</dbReference>
<feature type="compositionally biased region" description="Basic and acidic residues" evidence="1">
    <location>
        <begin position="334"/>
        <end position="345"/>
    </location>
</feature>
<name>A0A2C6LE78_9APIC</name>
<dbReference type="RefSeq" id="XP_067926786.1">
    <property type="nucleotide sequence ID" value="XM_068061239.1"/>
</dbReference>